<dbReference type="SUPFAM" id="SSF63380">
    <property type="entry name" value="Riboflavin synthase domain-like"/>
    <property type="match status" value="1"/>
</dbReference>
<evidence type="ECO:0000313" key="4">
    <source>
        <dbReference type="EMBL" id="PPC76811.1"/>
    </source>
</evidence>
<sequence>MPTVQARCESSSLKTDDVRLFRLKLENSSVRQAISAGQHITLVYPDLQGRPQRRLYSVVRTTGADTIEIAVQRTGNQGLSDSLHATLRAGSVLEVEGVSGNITVDRIKDARQVLMVAAGIGITLPMALLNALAERDDAGLPVPAIRLILCAPYVVSIPFLHELLQLSLTRRWFHFDAYITREPILSHSQFHSGRPTAAAFELEQAPETVIACGGFAFAHAIREHISQRYPDSQLLLEAFTAPTRDEPSAQSANQDSEESGITLQLTRSEQHVSADPSLSLLDNLQLHGIPIKSQCRSGICGSCRVHVSGEVHREPDFCLDEQDKAQGYALACCTFPRAGHIVVDPGISH</sequence>
<accession>A0A2S5KPS7</accession>
<dbReference type="InterPro" id="IPR012675">
    <property type="entry name" value="Beta-grasp_dom_sf"/>
</dbReference>
<evidence type="ECO:0000313" key="5">
    <source>
        <dbReference type="Proteomes" id="UP000238196"/>
    </source>
</evidence>
<gene>
    <name evidence="4" type="ORF">C4K68_13305</name>
</gene>
<dbReference type="InterPro" id="IPR039261">
    <property type="entry name" value="FNR_nucleotide-bd"/>
</dbReference>
<reference evidence="4 5" key="1">
    <citation type="submission" date="2018-02" db="EMBL/GenBank/DDBJ databases">
        <title>novel marine gammaproteobacteria from coastal saline agro ecosystem.</title>
        <authorList>
            <person name="Krishnan R."/>
            <person name="Ramesh Kumar N."/>
        </authorList>
    </citation>
    <scope>NUCLEOTIDE SEQUENCE [LARGE SCALE GENOMIC DNA]</scope>
    <source>
        <strain evidence="4 5">228</strain>
    </source>
</reference>
<organism evidence="4 5">
    <name type="scientific">Proteobacteria bacterium 228</name>
    <dbReference type="NCBI Taxonomy" id="2083153"/>
    <lineage>
        <taxon>Bacteria</taxon>
        <taxon>Pseudomonadati</taxon>
        <taxon>Pseudomonadota</taxon>
    </lineage>
</organism>
<protein>
    <recommendedName>
        <fullName evidence="6">Ferredoxin</fullName>
    </recommendedName>
</protein>
<feature type="transmembrane region" description="Helical" evidence="1">
    <location>
        <begin position="113"/>
        <end position="132"/>
    </location>
</feature>
<dbReference type="InterPro" id="IPR008333">
    <property type="entry name" value="Cbr1-like_FAD-bd_dom"/>
</dbReference>
<dbReference type="GO" id="GO:0016491">
    <property type="term" value="F:oxidoreductase activity"/>
    <property type="evidence" value="ECO:0007669"/>
    <property type="project" value="InterPro"/>
</dbReference>
<proteinExistence type="predicted"/>
<evidence type="ECO:0000256" key="1">
    <source>
        <dbReference type="SAM" id="Phobius"/>
    </source>
</evidence>
<feature type="domain" description="FAD-binding FR-type" evidence="3">
    <location>
        <begin position="1"/>
        <end position="105"/>
    </location>
</feature>
<dbReference type="InterPro" id="IPR036010">
    <property type="entry name" value="2Fe-2S_ferredoxin-like_sf"/>
</dbReference>
<dbReference type="AlphaFoldDB" id="A0A2S5KPS7"/>
<dbReference type="Gene3D" id="3.40.50.80">
    <property type="entry name" value="Nucleotide-binding domain of ferredoxin-NADP reductase (FNR) module"/>
    <property type="match status" value="1"/>
</dbReference>
<dbReference type="InterPro" id="IPR050415">
    <property type="entry name" value="MRET"/>
</dbReference>
<name>A0A2S5KPS7_9PROT</name>
<dbReference type="Proteomes" id="UP000238196">
    <property type="component" value="Unassembled WGS sequence"/>
</dbReference>
<dbReference type="GO" id="GO:0051537">
    <property type="term" value="F:2 iron, 2 sulfur cluster binding"/>
    <property type="evidence" value="ECO:0007669"/>
    <property type="project" value="InterPro"/>
</dbReference>
<dbReference type="InterPro" id="IPR017938">
    <property type="entry name" value="Riboflavin_synthase-like_b-brl"/>
</dbReference>
<evidence type="ECO:0000259" key="2">
    <source>
        <dbReference type="PROSITE" id="PS51085"/>
    </source>
</evidence>
<dbReference type="InterPro" id="IPR006058">
    <property type="entry name" value="2Fe2S_fd_BS"/>
</dbReference>
<feature type="transmembrane region" description="Helical" evidence="1">
    <location>
        <begin position="144"/>
        <end position="164"/>
    </location>
</feature>
<evidence type="ECO:0000259" key="3">
    <source>
        <dbReference type="PROSITE" id="PS51384"/>
    </source>
</evidence>
<dbReference type="Gene3D" id="3.10.20.30">
    <property type="match status" value="1"/>
</dbReference>
<keyword evidence="1" id="KW-1133">Transmembrane helix</keyword>
<dbReference type="InterPro" id="IPR001041">
    <property type="entry name" value="2Fe-2S_ferredoxin-type"/>
</dbReference>
<feature type="domain" description="2Fe-2S ferredoxin-type" evidence="2">
    <location>
        <begin position="259"/>
        <end position="349"/>
    </location>
</feature>
<dbReference type="Gene3D" id="2.40.30.10">
    <property type="entry name" value="Translation factors"/>
    <property type="match status" value="1"/>
</dbReference>
<comment type="caution">
    <text evidence="4">The sequence shown here is derived from an EMBL/GenBank/DDBJ whole genome shotgun (WGS) entry which is preliminary data.</text>
</comment>
<dbReference type="SUPFAM" id="SSF54292">
    <property type="entry name" value="2Fe-2S ferredoxin-like"/>
    <property type="match status" value="1"/>
</dbReference>
<dbReference type="PROSITE" id="PS51384">
    <property type="entry name" value="FAD_FR"/>
    <property type="match status" value="1"/>
</dbReference>
<keyword evidence="1" id="KW-0472">Membrane</keyword>
<dbReference type="EMBL" id="PRLP01000040">
    <property type="protein sequence ID" value="PPC76811.1"/>
    <property type="molecule type" value="Genomic_DNA"/>
</dbReference>
<dbReference type="PANTHER" id="PTHR47354">
    <property type="entry name" value="NADH OXIDOREDUCTASE HCR"/>
    <property type="match status" value="1"/>
</dbReference>
<dbReference type="InterPro" id="IPR017927">
    <property type="entry name" value="FAD-bd_FR_type"/>
</dbReference>
<dbReference type="CDD" id="cd00207">
    <property type="entry name" value="fer2"/>
    <property type="match status" value="1"/>
</dbReference>
<dbReference type="PANTHER" id="PTHR47354:SF5">
    <property type="entry name" value="PROTEIN RFBI"/>
    <property type="match status" value="1"/>
</dbReference>
<evidence type="ECO:0008006" key="6">
    <source>
        <dbReference type="Google" id="ProtNLM"/>
    </source>
</evidence>
<dbReference type="CDD" id="cd00322">
    <property type="entry name" value="FNR_like"/>
    <property type="match status" value="1"/>
</dbReference>
<dbReference type="Pfam" id="PF00970">
    <property type="entry name" value="FAD_binding_6"/>
    <property type="match status" value="1"/>
</dbReference>
<dbReference type="OrthoDB" id="370747at2"/>
<dbReference type="PROSITE" id="PS51085">
    <property type="entry name" value="2FE2S_FER_2"/>
    <property type="match status" value="1"/>
</dbReference>
<dbReference type="PROSITE" id="PS00197">
    <property type="entry name" value="2FE2S_FER_1"/>
    <property type="match status" value="1"/>
</dbReference>
<keyword evidence="1" id="KW-0812">Transmembrane</keyword>
<dbReference type="Pfam" id="PF00111">
    <property type="entry name" value="Fer2"/>
    <property type="match status" value="1"/>
</dbReference>
<dbReference type="SUPFAM" id="SSF52343">
    <property type="entry name" value="Ferredoxin reductase-like, C-terminal NADP-linked domain"/>
    <property type="match status" value="1"/>
</dbReference>